<dbReference type="InterPro" id="IPR001905">
    <property type="entry name" value="Ammonium_transpt"/>
</dbReference>
<gene>
    <name evidence="10" type="ORF">OIDMADRAFT_61687</name>
</gene>
<dbReference type="Proteomes" id="UP000054321">
    <property type="component" value="Unassembled WGS sequence"/>
</dbReference>
<keyword evidence="7" id="KW-0924">Ammonia transport</keyword>
<evidence type="ECO:0000256" key="8">
    <source>
        <dbReference type="SAM" id="Phobius"/>
    </source>
</evidence>
<feature type="domain" description="Ammonium transporter AmtB-like" evidence="9">
    <location>
        <begin position="38"/>
        <end position="149"/>
    </location>
</feature>
<comment type="similarity">
    <text evidence="2">Belongs to the ammonia transporter channel (TC 1.A.11.2) family.</text>
</comment>
<evidence type="ECO:0000313" key="11">
    <source>
        <dbReference type="Proteomes" id="UP000054321"/>
    </source>
</evidence>
<dbReference type="STRING" id="913774.A0A0C3C371"/>
<dbReference type="AlphaFoldDB" id="A0A0C3C371"/>
<evidence type="ECO:0000256" key="6">
    <source>
        <dbReference type="ARBA" id="ARBA00023136"/>
    </source>
</evidence>
<dbReference type="GO" id="GO:0005886">
    <property type="term" value="C:plasma membrane"/>
    <property type="evidence" value="ECO:0007669"/>
    <property type="project" value="TreeGrafter"/>
</dbReference>
<dbReference type="InterPro" id="IPR029020">
    <property type="entry name" value="Ammonium/urea_transptr"/>
</dbReference>
<dbReference type="InParanoid" id="A0A0C3C371"/>
<dbReference type="InterPro" id="IPR024041">
    <property type="entry name" value="NH4_transpt_AmtB-like_dom"/>
</dbReference>
<dbReference type="Gene3D" id="1.10.3430.10">
    <property type="entry name" value="Ammonium transporter AmtB like domains"/>
    <property type="match status" value="1"/>
</dbReference>
<reference evidence="11" key="2">
    <citation type="submission" date="2015-01" db="EMBL/GenBank/DDBJ databases">
        <title>Evolutionary Origins and Diversification of the Mycorrhizal Mutualists.</title>
        <authorList>
            <consortium name="DOE Joint Genome Institute"/>
            <consortium name="Mycorrhizal Genomics Consortium"/>
            <person name="Kohler A."/>
            <person name="Kuo A."/>
            <person name="Nagy L.G."/>
            <person name="Floudas D."/>
            <person name="Copeland A."/>
            <person name="Barry K.W."/>
            <person name="Cichocki N."/>
            <person name="Veneault-Fourrey C."/>
            <person name="LaButti K."/>
            <person name="Lindquist E.A."/>
            <person name="Lipzen A."/>
            <person name="Lundell T."/>
            <person name="Morin E."/>
            <person name="Murat C."/>
            <person name="Riley R."/>
            <person name="Ohm R."/>
            <person name="Sun H."/>
            <person name="Tunlid A."/>
            <person name="Henrissat B."/>
            <person name="Grigoriev I.V."/>
            <person name="Hibbett D.S."/>
            <person name="Martin F."/>
        </authorList>
    </citation>
    <scope>NUCLEOTIDE SEQUENCE [LARGE SCALE GENOMIC DNA]</scope>
    <source>
        <strain evidence="11">Zn</strain>
    </source>
</reference>
<keyword evidence="11" id="KW-1185">Reference proteome</keyword>
<evidence type="ECO:0000256" key="2">
    <source>
        <dbReference type="ARBA" id="ARBA00005887"/>
    </source>
</evidence>
<keyword evidence="4 8" id="KW-0812">Transmembrane</keyword>
<dbReference type="PANTHER" id="PTHR43029">
    <property type="entry name" value="AMMONIUM TRANSPORTER MEP2"/>
    <property type="match status" value="1"/>
</dbReference>
<dbReference type="Pfam" id="PF00909">
    <property type="entry name" value="Ammonium_transp"/>
    <property type="match status" value="1"/>
</dbReference>
<keyword evidence="6 8" id="KW-0472">Membrane</keyword>
<protein>
    <recommendedName>
        <fullName evidence="9">Ammonium transporter AmtB-like domain-containing protein</fullName>
    </recommendedName>
</protein>
<dbReference type="GO" id="GO:0008519">
    <property type="term" value="F:ammonium channel activity"/>
    <property type="evidence" value="ECO:0007669"/>
    <property type="project" value="InterPro"/>
</dbReference>
<accession>A0A0C3C371</accession>
<feature type="transmembrane region" description="Helical" evidence="8">
    <location>
        <begin position="37"/>
        <end position="58"/>
    </location>
</feature>
<reference evidence="10 11" key="1">
    <citation type="submission" date="2014-04" db="EMBL/GenBank/DDBJ databases">
        <authorList>
            <consortium name="DOE Joint Genome Institute"/>
            <person name="Kuo A."/>
            <person name="Martino E."/>
            <person name="Perotto S."/>
            <person name="Kohler A."/>
            <person name="Nagy L.G."/>
            <person name="Floudas D."/>
            <person name="Copeland A."/>
            <person name="Barry K.W."/>
            <person name="Cichocki N."/>
            <person name="Veneault-Fourrey C."/>
            <person name="LaButti K."/>
            <person name="Lindquist E.A."/>
            <person name="Lipzen A."/>
            <person name="Lundell T."/>
            <person name="Morin E."/>
            <person name="Murat C."/>
            <person name="Sun H."/>
            <person name="Tunlid A."/>
            <person name="Henrissat B."/>
            <person name="Grigoriev I.V."/>
            <person name="Hibbett D.S."/>
            <person name="Martin F."/>
            <person name="Nordberg H.P."/>
            <person name="Cantor M.N."/>
            <person name="Hua S.X."/>
        </authorList>
    </citation>
    <scope>NUCLEOTIDE SEQUENCE [LARGE SCALE GENOMIC DNA]</scope>
    <source>
        <strain evidence="10 11">Zn</strain>
    </source>
</reference>
<feature type="transmembrane region" description="Helical" evidence="8">
    <location>
        <begin position="70"/>
        <end position="94"/>
    </location>
</feature>
<dbReference type="EMBL" id="KN832896">
    <property type="protein sequence ID" value="KIM93348.1"/>
    <property type="molecule type" value="Genomic_DNA"/>
</dbReference>
<organism evidence="10 11">
    <name type="scientific">Oidiodendron maius (strain Zn)</name>
    <dbReference type="NCBI Taxonomy" id="913774"/>
    <lineage>
        <taxon>Eukaryota</taxon>
        <taxon>Fungi</taxon>
        <taxon>Dikarya</taxon>
        <taxon>Ascomycota</taxon>
        <taxon>Pezizomycotina</taxon>
        <taxon>Leotiomycetes</taxon>
        <taxon>Leotiomycetes incertae sedis</taxon>
        <taxon>Myxotrichaceae</taxon>
        <taxon>Oidiodendron</taxon>
    </lineage>
</organism>
<evidence type="ECO:0000259" key="9">
    <source>
        <dbReference type="Pfam" id="PF00909"/>
    </source>
</evidence>
<name>A0A0C3C371_OIDMZ</name>
<dbReference type="SUPFAM" id="SSF111352">
    <property type="entry name" value="Ammonium transporter"/>
    <property type="match status" value="1"/>
</dbReference>
<proteinExistence type="inferred from homology"/>
<keyword evidence="3" id="KW-0813">Transport</keyword>
<dbReference type="HOGENOM" id="CLU_1750229_0_0_1"/>
<evidence type="ECO:0000256" key="1">
    <source>
        <dbReference type="ARBA" id="ARBA00004141"/>
    </source>
</evidence>
<evidence type="ECO:0000313" key="10">
    <source>
        <dbReference type="EMBL" id="KIM93348.1"/>
    </source>
</evidence>
<comment type="subcellular location">
    <subcellularLocation>
        <location evidence="1">Membrane</location>
        <topology evidence="1">Multi-pass membrane protein</topology>
    </subcellularLocation>
</comment>
<evidence type="ECO:0000256" key="3">
    <source>
        <dbReference type="ARBA" id="ARBA00022448"/>
    </source>
</evidence>
<evidence type="ECO:0000256" key="4">
    <source>
        <dbReference type="ARBA" id="ARBA00022692"/>
    </source>
</evidence>
<evidence type="ECO:0000256" key="5">
    <source>
        <dbReference type="ARBA" id="ARBA00022989"/>
    </source>
</evidence>
<dbReference type="PANTHER" id="PTHR43029:SF10">
    <property type="entry name" value="AMMONIUM TRANSPORTER MEP2"/>
    <property type="match status" value="1"/>
</dbReference>
<evidence type="ECO:0000256" key="7">
    <source>
        <dbReference type="ARBA" id="ARBA00023177"/>
    </source>
</evidence>
<keyword evidence="5 8" id="KW-1133">Transmembrane helix</keyword>
<sequence length="149" mass="16190">METFVFNVAPPLPRLNVTATTEDLHKSPQLYFAGSDIVWMLISSGLVLMMVPAMCLFYSGASNRRRSLTLFRLPLITAALIGFQVLVPLGYSLAFTPAVPPPSPGVSWYGGDSRGNALHDSLARPTGADGAKIPELLYQFYEGMFASFT</sequence>
<dbReference type="OrthoDB" id="534912at2759"/>